<evidence type="ECO:0000313" key="3">
    <source>
        <dbReference type="Proteomes" id="UP000735302"/>
    </source>
</evidence>
<organism evidence="2 3">
    <name type="scientific">Plakobranchus ocellatus</name>
    <dbReference type="NCBI Taxonomy" id="259542"/>
    <lineage>
        <taxon>Eukaryota</taxon>
        <taxon>Metazoa</taxon>
        <taxon>Spiralia</taxon>
        <taxon>Lophotrochozoa</taxon>
        <taxon>Mollusca</taxon>
        <taxon>Gastropoda</taxon>
        <taxon>Heterobranchia</taxon>
        <taxon>Euthyneura</taxon>
        <taxon>Panpulmonata</taxon>
        <taxon>Sacoglossa</taxon>
        <taxon>Placobranchoidea</taxon>
        <taxon>Plakobranchidae</taxon>
        <taxon>Plakobranchus</taxon>
    </lineage>
</organism>
<evidence type="ECO:0000313" key="2">
    <source>
        <dbReference type="EMBL" id="GFO23244.1"/>
    </source>
</evidence>
<name>A0AAV4BWS1_9GAST</name>
<keyword evidence="1" id="KW-0732">Signal</keyword>
<accession>A0AAV4BWS1</accession>
<protein>
    <submittedName>
        <fullName evidence="2">Uncharacterized protein</fullName>
    </submittedName>
</protein>
<dbReference type="AlphaFoldDB" id="A0AAV4BWS1"/>
<dbReference type="EMBL" id="BLXT01005502">
    <property type="protein sequence ID" value="GFO23244.1"/>
    <property type="molecule type" value="Genomic_DNA"/>
</dbReference>
<feature type="signal peptide" evidence="1">
    <location>
        <begin position="1"/>
        <end position="19"/>
    </location>
</feature>
<feature type="chain" id="PRO_5043607315" evidence="1">
    <location>
        <begin position="20"/>
        <end position="85"/>
    </location>
</feature>
<evidence type="ECO:0000256" key="1">
    <source>
        <dbReference type="SAM" id="SignalP"/>
    </source>
</evidence>
<proteinExistence type="predicted"/>
<sequence>MVMNRSVCVTVNLAPGVLVVSLSTTDSGVMDWLIHYIGDIELLTPGQTLQFNDKARLNLQRNVLEDSRAGHSERFAVSATSIRGR</sequence>
<dbReference type="Proteomes" id="UP000735302">
    <property type="component" value="Unassembled WGS sequence"/>
</dbReference>
<gene>
    <name evidence="2" type="ORF">PoB_004974900</name>
</gene>
<comment type="caution">
    <text evidence="2">The sequence shown here is derived from an EMBL/GenBank/DDBJ whole genome shotgun (WGS) entry which is preliminary data.</text>
</comment>
<reference evidence="2 3" key="1">
    <citation type="journal article" date="2021" name="Elife">
        <title>Chloroplast acquisition without the gene transfer in kleptoplastic sea slugs, Plakobranchus ocellatus.</title>
        <authorList>
            <person name="Maeda T."/>
            <person name="Takahashi S."/>
            <person name="Yoshida T."/>
            <person name="Shimamura S."/>
            <person name="Takaki Y."/>
            <person name="Nagai Y."/>
            <person name="Toyoda A."/>
            <person name="Suzuki Y."/>
            <person name="Arimoto A."/>
            <person name="Ishii H."/>
            <person name="Satoh N."/>
            <person name="Nishiyama T."/>
            <person name="Hasebe M."/>
            <person name="Maruyama T."/>
            <person name="Minagawa J."/>
            <person name="Obokata J."/>
            <person name="Shigenobu S."/>
        </authorList>
    </citation>
    <scope>NUCLEOTIDE SEQUENCE [LARGE SCALE GENOMIC DNA]</scope>
</reference>
<keyword evidence="3" id="KW-1185">Reference proteome</keyword>